<name>A0A8J3T035_9ACTN</name>
<keyword evidence="4" id="KW-1185">Reference proteome</keyword>
<feature type="transmembrane region" description="Helical" evidence="2">
    <location>
        <begin position="55"/>
        <end position="77"/>
    </location>
</feature>
<reference evidence="3" key="1">
    <citation type="submission" date="2021-01" db="EMBL/GenBank/DDBJ databases">
        <title>Whole genome shotgun sequence of Planobispora takensis NBRC 109077.</title>
        <authorList>
            <person name="Komaki H."/>
            <person name="Tamura T."/>
        </authorList>
    </citation>
    <scope>NUCLEOTIDE SEQUENCE</scope>
    <source>
        <strain evidence="3">NBRC 109077</strain>
    </source>
</reference>
<keyword evidence="2" id="KW-1133">Transmembrane helix</keyword>
<dbReference type="RefSeq" id="WP_203878102.1">
    <property type="nucleotide sequence ID" value="NZ_BOOK01000042.1"/>
</dbReference>
<feature type="transmembrane region" description="Helical" evidence="2">
    <location>
        <begin position="117"/>
        <end position="138"/>
    </location>
</feature>
<evidence type="ECO:0000256" key="2">
    <source>
        <dbReference type="SAM" id="Phobius"/>
    </source>
</evidence>
<feature type="region of interest" description="Disordered" evidence="1">
    <location>
        <begin position="177"/>
        <end position="227"/>
    </location>
</feature>
<proteinExistence type="predicted"/>
<organism evidence="3 4">
    <name type="scientific">Planobispora takensis</name>
    <dbReference type="NCBI Taxonomy" id="1367882"/>
    <lineage>
        <taxon>Bacteria</taxon>
        <taxon>Bacillati</taxon>
        <taxon>Actinomycetota</taxon>
        <taxon>Actinomycetes</taxon>
        <taxon>Streptosporangiales</taxon>
        <taxon>Streptosporangiaceae</taxon>
        <taxon>Planobispora</taxon>
    </lineage>
</organism>
<evidence type="ECO:0000256" key="1">
    <source>
        <dbReference type="SAM" id="MobiDB-lite"/>
    </source>
</evidence>
<keyword evidence="2" id="KW-0812">Transmembrane</keyword>
<feature type="transmembrane region" description="Helical" evidence="2">
    <location>
        <begin position="30"/>
        <end position="48"/>
    </location>
</feature>
<protein>
    <submittedName>
        <fullName evidence="3">Uncharacterized protein</fullName>
    </submittedName>
</protein>
<sequence length="227" mass="22356">MTFMVHSLAWRALVWAAGTAAPLVAMPPDYRAGLVMPLFAGLLALLTAAEPEGGWVLPAQIVTVAVWLVTTAVYGYAPSPVAGLVIGLLLYLHHGAAAIAAQVPVAARIPAPVLAAWLARTGAVSAVSAVVCLLLAALTGAAGAAIPAAAAVVLGAAGALAVARALRQTGRGAVPGPDIGGLPGGAVPGSSPGGLPGGAVPGRFHGGAVRDPDPGPPDERDSDPRRW</sequence>
<feature type="compositionally biased region" description="Basic and acidic residues" evidence="1">
    <location>
        <begin position="208"/>
        <end position="227"/>
    </location>
</feature>
<dbReference type="Proteomes" id="UP000634476">
    <property type="component" value="Unassembled WGS sequence"/>
</dbReference>
<accession>A0A8J3T035</accession>
<gene>
    <name evidence="3" type="ORF">Pta02_58320</name>
</gene>
<evidence type="ECO:0000313" key="3">
    <source>
        <dbReference type="EMBL" id="GII03824.1"/>
    </source>
</evidence>
<evidence type="ECO:0000313" key="4">
    <source>
        <dbReference type="Proteomes" id="UP000634476"/>
    </source>
</evidence>
<feature type="compositionally biased region" description="Gly residues" evidence="1">
    <location>
        <begin position="178"/>
        <end position="200"/>
    </location>
</feature>
<dbReference type="EMBL" id="BOOK01000042">
    <property type="protein sequence ID" value="GII03824.1"/>
    <property type="molecule type" value="Genomic_DNA"/>
</dbReference>
<feature type="transmembrane region" description="Helical" evidence="2">
    <location>
        <begin position="144"/>
        <end position="163"/>
    </location>
</feature>
<comment type="caution">
    <text evidence="3">The sequence shown here is derived from an EMBL/GenBank/DDBJ whole genome shotgun (WGS) entry which is preliminary data.</text>
</comment>
<dbReference type="AlphaFoldDB" id="A0A8J3T035"/>
<feature type="transmembrane region" description="Helical" evidence="2">
    <location>
        <begin position="83"/>
        <end position="105"/>
    </location>
</feature>
<keyword evidence="2" id="KW-0472">Membrane</keyword>